<dbReference type="InterPro" id="IPR050205">
    <property type="entry name" value="CDPK_Ser/Thr_kinases"/>
</dbReference>
<proteinExistence type="predicted"/>
<dbReference type="PROSITE" id="PS50011">
    <property type="entry name" value="PROTEIN_KINASE_DOM"/>
    <property type="match status" value="1"/>
</dbReference>
<dbReference type="SUPFAM" id="SSF56112">
    <property type="entry name" value="Protein kinase-like (PK-like)"/>
    <property type="match status" value="1"/>
</dbReference>
<feature type="region of interest" description="Disordered" evidence="6">
    <location>
        <begin position="389"/>
        <end position="456"/>
    </location>
</feature>
<dbReference type="OMA" id="EYDECYY"/>
<dbReference type="SMART" id="SM00220">
    <property type="entry name" value="S_TKc"/>
    <property type="match status" value="1"/>
</dbReference>
<dbReference type="Proteomes" id="UP000002630">
    <property type="component" value="Linkage Group LG02"/>
</dbReference>
<feature type="domain" description="Protein kinase" evidence="7">
    <location>
        <begin position="119"/>
        <end position="378"/>
    </location>
</feature>
<dbReference type="PANTHER" id="PTHR24349">
    <property type="entry name" value="SERINE/THREONINE-PROTEIN KINASE"/>
    <property type="match status" value="1"/>
</dbReference>
<dbReference type="EMBL" id="FN649727">
    <property type="protein sequence ID" value="CBJ25488.1"/>
    <property type="molecule type" value="Genomic_DNA"/>
</dbReference>
<dbReference type="OrthoDB" id="40902at2759"/>
<keyword evidence="9" id="KW-1185">Reference proteome</keyword>
<keyword evidence="4 8" id="KW-0418">Kinase</keyword>
<keyword evidence="2" id="KW-0808">Transferase</keyword>
<feature type="compositionally biased region" description="Low complexity" evidence="6">
    <location>
        <begin position="436"/>
        <end position="449"/>
    </location>
</feature>
<feature type="region of interest" description="Disordered" evidence="6">
    <location>
        <begin position="28"/>
        <end position="131"/>
    </location>
</feature>
<organism evidence="8 9">
    <name type="scientific">Ectocarpus siliculosus</name>
    <name type="common">Brown alga</name>
    <name type="synonym">Conferva siliculosa</name>
    <dbReference type="NCBI Taxonomy" id="2880"/>
    <lineage>
        <taxon>Eukaryota</taxon>
        <taxon>Sar</taxon>
        <taxon>Stramenopiles</taxon>
        <taxon>Ochrophyta</taxon>
        <taxon>PX clade</taxon>
        <taxon>Phaeophyceae</taxon>
        <taxon>Ectocarpales</taxon>
        <taxon>Ectocarpaceae</taxon>
        <taxon>Ectocarpus</taxon>
    </lineage>
</organism>
<feature type="compositionally biased region" description="Low complexity" evidence="6">
    <location>
        <begin position="44"/>
        <end position="55"/>
    </location>
</feature>
<name>D7FVW8_ECTSI</name>
<feature type="compositionally biased region" description="Basic and acidic residues" evidence="6">
    <location>
        <begin position="418"/>
        <end position="428"/>
    </location>
</feature>
<gene>
    <name evidence="8" type="primary">PK</name>
    <name evidence="8" type="ORF">Esi_0003_0080</name>
</gene>
<evidence type="ECO:0000256" key="2">
    <source>
        <dbReference type="ARBA" id="ARBA00022679"/>
    </source>
</evidence>
<accession>D7FVW8</accession>
<sequence>MSTAAVASAASGIARRSRIRGLDGLARRRSFHGTPPVSPPGAPAPAGSAAAALAPNRTLGRCRSLTSAPSTTGGGGGRRSYTSAARVTSAARRGGDWSDDRSSGGDIVGGRRRLGQRQGAAEPVIGRGQRSVVSTARHRLTGQPVAVKRLARAETTRLEVMEEVQMLKVAGKHPNVVTMQAFFEDQEAYYIVMEMCEGGELFHRLADKGRYSEGQAARIMAEVASAVGFLHRNGIVHFDLKPENIMLAVGGDDCVPEVRLADFGSAFRQYRQISSARDYTAAYSAPEVLSRQSVDDYRQVDMWALGVVMWVLLTGEHPFGAHSDLSEAELARRVAEMEPDLKALRHVSPEAKDLVRRLLARDPEDRPSALQLLSHPWLRAVVTTHRSSLRRPQGLVRRRHQQQQVEGGSWGVRPPRHGGVDAERKQEGEEGVQQRASSSAAAAVVATVTGGDHLRA</sequence>
<dbReference type="EMBL" id="FN648486">
    <property type="protein sequence ID" value="CBJ25488.1"/>
    <property type="molecule type" value="Genomic_DNA"/>
</dbReference>
<protein>
    <submittedName>
        <fullName evidence="8">Protein kinase domain containing protein</fullName>
    </submittedName>
</protein>
<evidence type="ECO:0000313" key="8">
    <source>
        <dbReference type="EMBL" id="CBJ25488.1"/>
    </source>
</evidence>
<keyword evidence="1" id="KW-0723">Serine/threonine-protein kinase</keyword>
<evidence type="ECO:0000259" key="7">
    <source>
        <dbReference type="PROSITE" id="PS50011"/>
    </source>
</evidence>
<dbReference type="Pfam" id="PF00069">
    <property type="entry name" value="Pkinase"/>
    <property type="match status" value="1"/>
</dbReference>
<dbReference type="PROSITE" id="PS00108">
    <property type="entry name" value="PROTEIN_KINASE_ST"/>
    <property type="match status" value="1"/>
</dbReference>
<feature type="compositionally biased region" description="Low complexity" evidence="6">
    <location>
        <begin position="79"/>
        <end position="92"/>
    </location>
</feature>
<feature type="compositionally biased region" description="Basic and acidic residues" evidence="6">
    <location>
        <begin position="93"/>
        <end position="103"/>
    </location>
</feature>
<evidence type="ECO:0000256" key="4">
    <source>
        <dbReference type="ARBA" id="ARBA00022777"/>
    </source>
</evidence>
<dbReference type="Gene3D" id="1.10.510.10">
    <property type="entry name" value="Transferase(Phosphotransferase) domain 1"/>
    <property type="match status" value="1"/>
</dbReference>
<dbReference type="STRING" id="2880.D7FVW8"/>
<dbReference type="AlphaFoldDB" id="D7FVW8"/>
<keyword evidence="5" id="KW-0067">ATP-binding</keyword>
<dbReference type="GO" id="GO:0004674">
    <property type="term" value="F:protein serine/threonine kinase activity"/>
    <property type="evidence" value="ECO:0007669"/>
    <property type="project" value="UniProtKB-KW"/>
</dbReference>
<keyword evidence="3" id="KW-0547">Nucleotide-binding</keyword>
<evidence type="ECO:0000256" key="3">
    <source>
        <dbReference type="ARBA" id="ARBA00022741"/>
    </source>
</evidence>
<dbReference type="GO" id="GO:0005524">
    <property type="term" value="F:ATP binding"/>
    <property type="evidence" value="ECO:0007669"/>
    <property type="project" value="UniProtKB-KW"/>
</dbReference>
<dbReference type="InParanoid" id="D7FVW8"/>
<dbReference type="InterPro" id="IPR000719">
    <property type="entry name" value="Prot_kinase_dom"/>
</dbReference>
<evidence type="ECO:0000256" key="1">
    <source>
        <dbReference type="ARBA" id="ARBA00022527"/>
    </source>
</evidence>
<dbReference type="InterPro" id="IPR008271">
    <property type="entry name" value="Ser/Thr_kinase_AS"/>
</dbReference>
<dbReference type="InterPro" id="IPR011009">
    <property type="entry name" value="Kinase-like_dom_sf"/>
</dbReference>
<evidence type="ECO:0000256" key="5">
    <source>
        <dbReference type="ARBA" id="ARBA00022840"/>
    </source>
</evidence>
<evidence type="ECO:0000256" key="6">
    <source>
        <dbReference type="SAM" id="MobiDB-lite"/>
    </source>
</evidence>
<evidence type="ECO:0000313" key="9">
    <source>
        <dbReference type="Proteomes" id="UP000002630"/>
    </source>
</evidence>
<reference evidence="8 9" key="1">
    <citation type="journal article" date="2010" name="Nature">
        <title>The Ectocarpus genome and the independent evolution of multicellularity in brown algae.</title>
        <authorList>
            <person name="Cock J.M."/>
            <person name="Sterck L."/>
            <person name="Rouze P."/>
            <person name="Scornet D."/>
            <person name="Allen A.E."/>
            <person name="Amoutzias G."/>
            <person name="Anthouard V."/>
            <person name="Artiguenave F."/>
            <person name="Aury J.M."/>
            <person name="Badger J.H."/>
            <person name="Beszteri B."/>
            <person name="Billiau K."/>
            <person name="Bonnet E."/>
            <person name="Bothwell J.H."/>
            <person name="Bowler C."/>
            <person name="Boyen C."/>
            <person name="Brownlee C."/>
            <person name="Carrano C.J."/>
            <person name="Charrier B."/>
            <person name="Cho G.Y."/>
            <person name="Coelho S.M."/>
            <person name="Collen J."/>
            <person name="Corre E."/>
            <person name="Da Silva C."/>
            <person name="Delage L."/>
            <person name="Delaroque N."/>
            <person name="Dittami S.M."/>
            <person name="Doulbeau S."/>
            <person name="Elias M."/>
            <person name="Farnham G."/>
            <person name="Gachon C.M."/>
            <person name="Gschloessl B."/>
            <person name="Heesch S."/>
            <person name="Jabbari K."/>
            <person name="Jubin C."/>
            <person name="Kawai H."/>
            <person name="Kimura K."/>
            <person name="Kloareg B."/>
            <person name="Kupper F.C."/>
            <person name="Lang D."/>
            <person name="Le Bail A."/>
            <person name="Leblanc C."/>
            <person name="Lerouge P."/>
            <person name="Lohr M."/>
            <person name="Lopez P.J."/>
            <person name="Martens C."/>
            <person name="Maumus F."/>
            <person name="Michel G."/>
            <person name="Miranda-Saavedra D."/>
            <person name="Morales J."/>
            <person name="Moreau H."/>
            <person name="Motomura T."/>
            <person name="Nagasato C."/>
            <person name="Napoli C.A."/>
            <person name="Nelson D.R."/>
            <person name="Nyvall-Collen P."/>
            <person name="Peters A.F."/>
            <person name="Pommier C."/>
            <person name="Potin P."/>
            <person name="Poulain J."/>
            <person name="Quesneville H."/>
            <person name="Read B."/>
            <person name="Rensing S.A."/>
            <person name="Ritter A."/>
            <person name="Rousvoal S."/>
            <person name="Samanta M."/>
            <person name="Samson G."/>
            <person name="Schroeder D.C."/>
            <person name="Segurens B."/>
            <person name="Strittmatter M."/>
            <person name="Tonon T."/>
            <person name="Tregear J.W."/>
            <person name="Valentin K."/>
            <person name="von Dassow P."/>
            <person name="Yamagishi T."/>
            <person name="Van de Peer Y."/>
            <person name="Wincker P."/>
        </authorList>
    </citation>
    <scope>NUCLEOTIDE SEQUENCE [LARGE SCALE GENOMIC DNA]</scope>
    <source>
        <strain evidence="9">Ec32 / CCAP1310/4</strain>
    </source>
</reference>